<keyword evidence="4 7" id="KW-1133">Transmembrane helix</keyword>
<keyword evidence="3 6" id="KW-0812">Transmembrane</keyword>
<keyword evidence="6" id="KW-0813">Transport</keyword>
<reference evidence="10" key="1">
    <citation type="journal article" date="2019" name="Int. J. Syst. Evol. Microbiol.">
        <title>Halobacteriovorax valvorus sp. nov., a novel prokaryotic predator isolated from coastal seawater of China.</title>
        <authorList>
            <person name="Chen M.-X."/>
        </authorList>
    </citation>
    <scope>NUCLEOTIDE SEQUENCE [LARGE SCALE GENOMIC DNA]</scope>
    <source>
        <strain evidence="10">BL9</strain>
    </source>
</reference>
<dbReference type="InterPro" id="IPR023615">
    <property type="entry name" value="Cyt_c_Oxase_su1_BS"/>
</dbReference>
<evidence type="ECO:0000256" key="3">
    <source>
        <dbReference type="ARBA" id="ARBA00022692"/>
    </source>
</evidence>
<dbReference type="PROSITE" id="PS00077">
    <property type="entry name" value="COX1_CUB"/>
    <property type="match status" value="1"/>
</dbReference>
<dbReference type="EMBL" id="QDKL01000001">
    <property type="protein sequence ID" value="RZF23269.1"/>
    <property type="molecule type" value="Genomic_DNA"/>
</dbReference>
<dbReference type="Pfam" id="PF00115">
    <property type="entry name" value="COX1"/>
    <property type="match status" value="1"/>
</dbReference>
<feature type="transmembrane region" description="Helical" evidence="7">
    <location>
        <begin position="32"/>
        <end position="54"/>
    </location>
</feature>
<organism evidence="9 10">
    <name type="scientific">Halobacteriovorax vibrionivorans</name>
    <dbReference type="NCBI Taxonomy" id="2152716"/>
    <lineage>
        <taxon>Bacteria</taxon>
        <taxon>Pseudomonadati</taxon>
        <taxon>Bdellovibrionota</taxon>
        <taxon>Bacteriovoracia</taxon>
        <taxon>Bacteriovoracales</taxon>
        <taxon>Halobacteriovoraceae</taxon>
        <taxon>Halobacteriovorax</taxon>
    </lineage>
</organism>
<proteinExistence type="inferred from homology"/>
<evidence type="ECO:0000313" key="9">
    <source>
        <dbReference type="EMBL" id="RZF23269.1"/>
    </source>
</evidence>
<comment type="subcellular location">
    <subcellularLocation>
        <location evidence="1">Membrane</location>
        <topology evidence="1">Multi-pass membrane protein</topology>
    </subcellularLocation>
</comment>
<protein>
    <submittedName>
        <fullName evidence="9">Cytochrome-c oxidase</fullName>
    </submittedName>
</protein>
<dbReference type="Gene3D" id="1.20.210.10">
    <property type="entry name" value="Cytochrome c oxidase-like, subunit I domain"/>
    <property type="match status" value="1"/>
</dbReference>
<dbReference type="PROSITE" id="PS50855">
    <property type="entry name" value="COX1"/>
    <property type="match status" value="1"/>
</dbReference>
<feature type="domain" description="Cytochrome oxidase subunit I profile" evidence="8">
    <location>
        <begin position="15"/>
        <end position="552"/>
    </location>
</feature>
<dbReference type="PANTHER" id="PTHR10422:SF18">
    <property type="entry name" value="CYTOCHROME C OXIDASE SUBUNIT 1"/>
    <property type="match status" value="1"/>
</dbReference>
<gene>
    <name evidence="9" type="ORF">DAY19_05735</name>
</gene>
<evidence type="ECO:0000256" key="4">
    <source>
        <dbReference type="ARBA" id="ARBA00022989"/>
    </source>
</evidence>
<dbReference type="Proteomes" id="UP000443582">
    <property type="component" value="Unassembled WGS sequence"/>
</dbReference>
<evidence type="ECO:0000256" key="2">
    <source>
        <dbReference type="ARBA" id="ARBA00022660"/>
    </source>
</evidence>
<dbReference type="InterPro" id="IPR023616">
    <property type="entry name" value="Cyt_c_oxase-like_su1_dom"/>
</dbReference>
<keyword evidence="6" id="KW-0408">Iron</keyword>
<comment type="similarity">
    <text evidence="6">Belongs to the heme-copper respiratory oxidase family.</text>
</comment>
<keyword evidence="6" id="KW-0479">Metal-binding</keyword>
<evidence type="ECO:0000256" key="6">
    <source>
        <dbReference type="RuleBase" id="RU000370"/>
    </source>
</evidence>
<feature type="transmembrane region" description="Helical" evidence="7">
    <location>
        <begin position="337"/>
        <end position="357"/>
    </location>
</feature>
<feature type="transmembrane region" description="Helical" evidence="7">
    <location>
        <begin position="403"/>
        <end position="425"/>
    </location>
</feature>
<keyword evidence="5 7" id="KW-0472">Membrane</keyword>
<accession>A0ABY0ILB6</accession>
<feature type="transmembrane region" description="Helical" evidence="7">
    <location>
        <begin position="306"/>
        <end position="325"/>
    </location>
</feature>
<dbReference type="SUPFAM" id="SSF81442">
    <property type="entry name" value="Cytochrome c oxidase subunit I-like"/>
    <property type="match status" value="1"/>
</dbReference>
<feature type="transmembrane region" description="Helical" evidence="7">
    <location>
        <begin position="276"/>
        <end position="294"/>
    </location>
</feature>
<feature type="transmembrane region" description="Helical" evidence="7">
    <location>
        <begin position="369"/>
        <end position="391"/>
    </location>
</feature>
<feature type="transmembrane region" description="Helical" evidence="7">
    <location>
        <begin position="487"/>
        <end position="511"/>
    </location>
</feature>
<evidence type="ECO:0000259" key="8">
    <source>
        <dbReference type="PROSITE" id="PS50855"/>
    </source>
</evidence>
<keyword evidence="6" id="KW-0349">Heme</keyword>
<feature type="transmembrane region" description="Helical" evidence="7">
    <location>
        <begin position="446"/>
        <end position="467"/>
    </location>
</feature>
<evidence type="ECO:0000256" key="1">
    <source>
        <dbReference type="ARBA" id="ARBA00004141"/>
    </source>
</evidence>
<comment type="caution">
    <text evidence="9">The sequence shown here is derived from an EMBL/GenBank/DDBJ whole genome shotgun (WGS) entry which is preliminary data.</text>
</comment>
<evidence type="ECO:0000256" key="7">
    <source>
        <dbReference type="SAM" id="Phobius"/>
    </source>
</evidence>
<dbReference type="InterPro" id="IPR036927">
    <property type="entry name" value="Cyt_c_oxase-like_su1_sf"/>
</dbReference>
<dbReference type="RefSeq" id="WP_114706215.1">
    <property type="nucleotide sequence ID" value="NZ_QDKL01000001.1"/>
</dbReference>
<feature type="transmembrane region" description="Helical" evidence="7">
    <location>
        <begin position="211"/>
        <end position="239"/>
    </location>
</feature>
<dbReference type="InterPro" id="IPR000883">
    <property type="entry name" value="Cyt_C_Oxase_1"/>
</dbReference>
<keyword evidence="2 6" id="KW-0679">Respiratory chain</keyword>
<feature type="transmembrane region" description="Helical" evidence="7">
    <location>
        <begin position="81"/>
        <end position="106"/>
    </location>
</feature>
<dbReference type="PANTHER" id="PTHR10422">
    <property type="entry name" value="CYTOCHROME C OXIDASE SUBUNIT 1"/>
    <property type="match status" value="1"/>
</dbReference>
<name>A0ABY0ILB6_9BACT</name>
<keyword evidence="6" id="KW-0249">Electron transport</keyword>
<feature type="transmembrane region" description="Helical" evidence="7">
    <location>
        <begin position="174"/>
        <end position="199"/>
    </location>
</feature>
<dbReference type="PRINTS" id="PR01165">
    <property type="entry name" value="CYCOXIDASEI"/>
</dbReference>
<evidence type="ECO:0000256" key="5">
    <source>
        <dbReference type="ARBA" id="ARBA00023136"/>
    </source>
</evidence>
<evidence type="ECO:0000313" key="10">
    <source>
        <dbReference type="Proteomes" id="UP000443582"/>
    </source>
</evidence>
<feature type="transmembrane region" description="Helical" evidence="7">
    <location>
        <begin position="127"/>
        <end position="154"/>
    </location>
</feature>
<keyword evidence="10" id="KW-1185">Reference proteome</keyword>
<sequence>MAFFEQHIHSEPKTFISKYIFSFDHKVIGKQFLWYGIIGLGLGGMMALMIRWTLAFPGEAFPVLGHLLFPSTGGVVPPDTYAMLFTMHGTIMIFYAITPILIGAFGNYLIPLQIGARDMVFPLLNMLSFWIAAASALILVASLCLPLGAAAGGWTSYPTLSTLIGSPGAGQTLWSLALFLLGVSSTMGAVNYITTVIVLRAPGMGYFDMPLSVWGLWLTAILNAIFLPVLGAGLLLLIFDRVFGTTFFLAGAAATTGTGDPILYQHVFWIFGHPEVYILILPAWGIVSDLLSFFARKPAFGAKATALSMTSITILSTLVYGHHMYTTQMSPLLTQTFMTLTMTISIPSAIFFANWLGTIWKGSIRFDTPMIFSLGVVFVFGLGGLTGLYLATVTTDLYLHDTYFVVGHFHYTMAASVLLGGYAAIYFWMPKMFGKFLNEFWGKVHFWITMIGLNGVFMGMMIVGYAGMHRRLYNPFVYEFMEKMIPINTFITYSALLMGLGQIPFVINFVYTIFFKKEKEPVPNNPWNVGTLEWTIPSPSPVYNFKEIPVVKCGPHELGNPNLPEGKDFQYQTEEIVEA</sequence>